<dbReference type="EMBL" id="LXPE01000048">
    <property type="protein sequence ID" value="OBA25746.1"/>
    <property type="molecule type" value="Genomic_DNA"/>
</dbReference>
<dbReference type="InterPro" id="IPR027417">
    <property type="entry name" value="P-loop_NTPase"/>
</dbReference>
<name>A0A1B7TAH8_9ASCO</name>
<dbReference type="PANTHER" id="PTHR23389:SF11">
    <property type="entry name" value="TELOMERE LENGTH REGULATION PROTEIN ELG1"/>
    <property type="match status" value="1"/>
</dbReference>
<comment type="caution">
    <text evidence="1">The sequence shown here is derived from an EMBL/GenBank/DDBJ whole genome shotgun (WGS) entry which is preliminary data.</text>
</comment>
<dbReference type="GO" id="GO:0005634">
    <property type="term" value="C:nucleus"/>
    <property type="evidence" value="ECO:0007669"/>
    <property type="project" value="TreeGrafter"/>
</dbReference>
<sequence length="846" mass="99327">MDAFFKPKIRKSTESIVIDDEDEEDAMMIDPDLLILNENDSNDNSIIIIDEEDDEQENKDLIVERKPRNTKQNLKQLLSGSFNNIKKSKTEIAKSSKKLDNDKLANNCLSKNKSRSNLSMILSKEVEIIEMPKNKTNSSSNTALKNILIGRSSPIVDKKQVNNDSDDIYNVEDKVTVQNFFQQNKLKRFHPWSSKKTMDLPILPETPYINNYPKMDLENKRTFVKTLDSFYHKRRKIILKNEKQVFNYNSKVNFKNLDEQAYYEKKIFFLPLPTNLLKESISDNWTEKFKPQTLEEMATLLPLETIHTFKYQLQQSFVKLAHKSENDRELLQNNWKSLLKNEQNENSDDDFIVDEDKSDKVLEHIPLFILYGSGIGKNLLLELTLKELEKEGMSVNNILEINSSMERSKKKIFDTCFEAATTKFLQTEDNSKNFFMVGDKRKQQLSDGVLLFDEVDNLFSSDKIFYPMLFKLLQVTKKPIILTSNFIDCIPEQLLKITDFQQTNFLISLPETTVPFLNQKLGLRLSNNDRFYNVSRDIRQTLNQLQLDRCIEIKSPLKNPNDKNNKSDPIFDLLQFAKDSNLLSQIDNIKTGTLNKSCIKQGLDYTITDFIESETTNEDNGDEECDYSSQNNKIRLDGTINYFQWANINHLKRPFKNFYDENTFNERQPYEIDIGGYLEKIIIENIPEKEKLINLDPKLSVSNKSKLTRNLYLKLEYMQLNTLPYNMKLSPTRSTINEYLENLQTSDSGNLITINLRSLLNRNYQILDNKLNYEFTNSKDLFCYHYPFFRLLFQIDFDRRVFIKKILKITFEKSKLDNIQTLKHLMKEKAISNLIFDEDPRIYWNQ</sequence>
<dbReference type="OrthoDB" id="10064318at2759"/>
<gene>
    <name evidence="1" type="ORF">HANVADRAFT_49773</name>
</gene>
<reference evidence="2" key="1">
    <citation type="journal article" date="2016" name="Proc. Natl. Acad. Sci. U.S.A.">
        <title>Comparative genomics of biotechnologically important yeasts.</title>
        <authorList>
            <person name="Riley R."/>
            <person name="Haridas S."/>
            <person name="Wolfe K.H."/>
            <person name="Lopes M.R."/>
            <person name="Hittinger C.T."/>
            <person name="Goeker M."/>
            <person name="Salamov A.A."/>
            <person name="Wisecaver J.H."/>
            <person name="Long T.M."/>
            <person name="Calvey C.H."/>
            <person name="Aerts A.L."/>
            <person name="Barry K.W."/>
            <person name="Choi C."/>
            <person name="Clum A."/>
            <person name="Coughlan A.Y."/>
            <person name="Deshpande S."/>
            <person name="Douglass A.P."/>
            <person name="Hanson S.J."/>
            <person name="Klenk H.-P."/>
            <person name="LaButti K.M."/>
            <person name="Lapidus A."/>
            <person name="Lindquist E.A."/>
            <person name="Lipzen A.M."/>
            <person name="Meier-Kolthoff J.P."/>
            <person name="Ohm R.A."/>
            <person name="Otillar R.P."/>
            <person name="Pangilinan J.L."/>
            <person name="Peng Y."/>
            <person name="Rokas A."/>
            <person name="Rosa C.A."/>
            <person name="Scheuner C."/>
            <person name="Sibirny A.A."/>
            <person name="Slot J.C."/>
            <person name="Stielow J.B."/>
            <person name="Sun H."/>
            <person name="Kurtzman C.P."/>
            <person name="Blackwell M."/>
            <person name="Grigoriev I.V."/>
            <person name="Jeffries T.W."/>
        </authorList>
    </citation>
    <scope>NUCLEOTIDE SEQUENCE [LARGE SCALE GENOMIC DNA]</scope>
    <source>
        <strain evidence="2">NRRL Y-1626</strain>
    </source>
</reference>
<evidence type="ECO:0000313" key="2">
    <source>
        <dbReference type="Proteomes" id="UP000092321"/>
    </source>
</evidence>
<evidence type="ECO:0000313" key="1">
    <source>
        <dbReference type="EMBL" id="OBA25746.1"/>
    </source>
</evidence>
<dbReference type="AlphaFoldDB" id="A0A1B7TAH8"/>
<protein>
    <submittedName>
        <fullName evidence="1">Uncharacterized protein</fullName>
    </submittedName>
</protein>
<dbReference type="PANTHER" id="PTHR23389">
    <property type="entry name" value="CHROMOSOME TRANSMISSION FIDELITY FACTOR 18"/>
    <property type="match status" value="1"/>
</dbReference>
<dbReference type="Gene3D" id="3.40.50.300">
    <property type="entry name" value="P-loop containing nucleotide triphosphate hydrolases"/>
    <property type="match status" value="1"/>
</dbReference>
<dbReference type="SUPFAM" id="SSF52540">
    <property type="entry name" value="P-loop containing nucleoside triphosphate hydrolases"/>
    <property type="match status" value="1"/>
</dbReference>
<keyword evidence="2" id="KW-1185">Reference proteome</keyword>
<organism evidence="1 2">
    <name type="scientific">Hanseniaspora valbyensis NRRL Y-1626</name>
    <dbReference type="NCBI Taxonomy" id="766949"/>
    <lineage>
        <taxon>Eukaryota</taxon>
        <taxon>Fungi</taxon>
        <taxon>Dikarya</taxon>
        <taxon>Ascomycota</taxon>
        <taxon>Saccharomycotina</taxon>
        <taxon>Saccharomycetes</taxon>
        <taxon>Saccharomycodales</taxon>
        <taxon>Saccharomycodaceae</taxon>
        <taxon>Hanseniaspora</taxon>
    </lineage>
</organism>
<dbReference type="Proteomes" id="UP000092321">
    <property type="component" value="Unassembled WGS sequence"/>
</dbReference>
<proteinExistence type="predicted"/>
<accession>A0A1B7TAH8</accession>
<dbReference type="GO" id="GO:0003677">
    <property type="term" value="F:DNA binding"/>
    <property type="evidence" value="ECO:0007669"/>
    <property type="project" value="TreeGrafter"/>
</dbReference>